<dbReference type="Proteomes" id="UP000499080">
    <property type="component" value="Unassembled WGS sequence"/>
</dbReference>
<dbReference type="AlphaFoldDB" id="A0A4Y2IC28"/>
<proteinExistence type="predicted"/>
<organism evidence="1 2">
    <name type="scientific">Araneus ventricosus</name>
    <name type="common">Orbweaver spider</name>
    <name type="synonym">Epeira ventricosa</name>
    <dbReference type="NCBI Taxonomy" id="182803"/>
    <lineage>
        <taxon>Eukaryota</taxon>
        <taxon>Metazoa</taxon>
        <taxon>Ecdysozoa</taxon>
        <taxon>Arthropoda</taxon>
        <taxon>Chelicerata</taxon>
        <taxon>Arachnida</taxon>
        <taxon>Araneae</taxon>
        <taxon>Araneomorphae</taxon>
        <taxon>Entelegynae</taxon>
        <taxon>Araneoidea</taxon>
        <taxon>Araneidae</taxon>
        <taxon>Araneus</taxon>
    </lineage>
</organism>
<accession>A0A4Y2IC28</accession>
<keyword evidence="2" id="KW-1185">Reference proteome</keyword>
<name>A0A4Y2IC28_ARAVE</name>
<comment type="caution">
    <text evidence="1">The sequence shown here is derived from an EMBL/GenBank/DDBJ whole genome shotgun (WGS) entry which is preliminary data.</text>
</comment>
<dbReference type="OrthoDB" id="9996331at2759"/>
<reference evidence="1 2" key="1">
    <citation type="journal article" date="2019" name="Sci. Rep.">
        <title>Orb-weaving spider Araneus ventricosus genome elucidates the spidroin gene catalogue.</title>
        <authorList>
            <person name="Kono N."/>
            <person name="Nakamura H."/>
            <person name="Ohtoshi R."/>
            <person name="Moran D.A.P."/>
            <person name="Shinohara A."/>
            <person name="Yoshida Y."/>
            <person name="Fujiwara M."/>
            <person name="Mori M."/>
            <person name="Tomita M."/>
            <person name="Arakawa K."/>
        </authorList>
    </citation>
    <scope>NUCLEOTIDE SEQUENCE [LARGE SCALE GENOMIC DNA]</scope>
</reference>
<evidence type="ECO:0000313" key="1">
    <source>
        <dbReference type="EMBL" id="GBM75271.1"/>
    </source>
</evidence>
<protein>
    <submittedName>
        <fullName evidence="1">Uncharacterized protein</fullName>
    </submittedName>
</protein>
<gene>
    <name evidence="1" type="ORF">AVEN_214592_1</name>
</gene>
<sequence length="116" mass="13840">MRVTTPNETVFGSYCQKKQTEHSIEPVSSALFSYRYDSLRQTVYRRLWHTCLYGMSDVFHLTQLCRLRLAWSREHALWTPQQWSFDVFRRVRLSCSLILGLSYGSARYPLPPREHH</sequence>
<evidence type="ECO:0000313" key="2">
    <source>
        <dbReference type="Proteomes" id="UP000499080"/>
    </source>
</evidence>
<dbReference type="EMBL" id="BGPR01002547">
    <property type="protein sequence ID" value="GBM75271.1"/>
    <property type="molecule type" value="Genomic_DNA"/>
</dbReference>